<evidence type="ECO:0000313" key="2">
    <source>
        <dbReference type="Proteomes" id="UP000254875"/>
    </source>
</evidence>
<dbReference type="RefSeq" id="WP_115104371.1">
    <property type="nucleotide sequence ID" value="NZ_QHKS01000016.1"/>
</dbReference>
<accession>A0A370N3U5</accession>
<dbReference type="Proteomes" id="UP000254875">
    <property type="component" value="Unassembled WGS sequence"/>
</dbReference>
<keyword evidence="2" id="KW-1185">Reference proteome</keyword>
<name>A0A370N3U5_9BURK</name>
<organism evidence="1 2">
    <name type="scientific">Paraburkholderia lacunae</name>
    <dbReference type="NCBI Taxonomy" id="2211104"/>
    <lineage>
        <taxon>Bacteria</taxon>
        <taxon>Pseudomonadati</taxon>
        <taxon>Pseudomonadota</taxon>
        <taxon>Betaproteobacteria</taxon>
        <taxon>Burkholderiales</taxon>
        <taxon>Burkholderiaceae</taxon>
        <taxon>Paraburkholderia</taxon>
    </lineage>
</organism>
<dbReference type="AlphaFoldDB" id="A0A370N3U5"/>
<sequence>MRISFLHTIEGNKNVFEQAAKDLGLPIEYLHHEVRSDLRLSVDQAGTFTRELKAQTNDCLLELAAGSDAVILTCATLGPAVSDIEHPPVPIVRADAALASAAASIGGKIIVLCAAESAVEPTRSLFEQYANKERASVSINHVAQVWELFKSGDLDACLAATGRAADEAYQAGATVVAFAHPWMAPAARLVGKGRHPLDSAHTALQAVMQQAAKPALDDRPGHGPRAPVR</sequence>
<dbReference type="OrthoDB" id="6497321at2"/>
<dbReference type="EMBL" id="QHKS01000016">
    <property type="protein sequence ID" value="RDK00294.1"/>
    <property type="molecule type" value="Genomic_DNA"/>
</dbReference>
<comment type="caution">
    <text evidence="1">The sequence shown here is derived from an EMBL/GenBank/DDBJ whole genome shotgun (WGS) entry which is preliminary data.</text>
</comment>
<reference evidence="2" key="1">
    <citation type="submission" date="2018-05" db="EMBL/GenBank/DDBJ databases">
        <authorList>
            <person name="Feng T."/>
        </authorList>
    </citation>
    <scope>NUCLEOTIDE SEQUENCE [LARGE SCALE GENOMIC DNA]</scope>
    <source>
        <strain evidence="2">S27</strain>
    </source>
</reference>
<proteinExistence type="predicted"/>
<evidence type="ECO:0000313" key="1">
    <source>
        <dbReference type="EMBL" id="RDK00294.1"/>
    </source>
</evidence>
<protein>
    <submittedName>
        <fullName evidence="1">Arylsulfatase</fullName>
    </submittedName>
</protein>
<gene>
    <name evidence="1" type="ORF">DLM46_23520</name>
</gene>